<comment type="similarity">
    <text evidence="2">Belongs to the terpene synthase family.</text>
</comment>
<name>A0ABW7VPX1_STROI</name>
<comment type="cofactor">
    <cofactor evidence="2">
        <name>Mg(2+)</name>
        <dbReference type="ChEBI" id="CHEBI:18420"/>
    </cofactor>
</comment>
<dbReference type="EC" id="4.2.3.-" evidence="2"/>
<keyword evidence="1 2" id="KW-0456">Lyase</keyword>
<evidence type="ECO:0000313" key="4">
    <source>
        <dbReference type="Proteomes" id="UP001611397"/>
    </source>
</evidence>
<dbReference type="SFLD" id="SFLDG01020">
    <property type="entry name" value="Terpene_Cyclase_Like_2"/>
    <property type="match status" value="1"/>
</dbReference>
<dbReference type="InterPro" id="IPR008949">
    <property type="entry name" value="Isoprenoid_synthase_dom_sf"/>
</dbReference>
<evidence type="ECO:0000313" key="3">
    <source>
        <dbReference type="EMBL" id="MFI2162936.1"/>
    </source>
</evidence>
<dbReference type="EMBL" id="JBIRWM010000056">
    <property type="protein sequence ID" value="MFI2162936.1"/>
    <property type="molecule type" value="Genomic_DNA"/>
</dbReference>
<keyword evidence="2" id="KW-0460">Magnesium</keyword>
<evidence type="ECO:0000256" key="1">
    <source>
        <dbReference type="ARBA" id="ARBA00023239"/>
    </source>
</evidence>
<dbReference type="SUPFAM" id="SSF48576">
    <property type="entry name" value="Terpenoid synthases"/>
    <property type="match status" value="1"/>
</dbReference>
<keyword evidence="2" id="KW-0479">Metal-binding</keyword>
<protein>
    <recommendedName>
        <fullName evidence="2">Terpene synthase</fullName>
        <ecNumber evidence="2">4.2.3.-</ecNumber>
    </recommendedName>
</protein>
<dbReference type="Proteomes" id="UP001611397">
    <property type="component" value="Unassembled WGS sequence"/>
</dbReference>
<dbReference type="Pfam" id="PF19086">
    <property type="entry name" value="Terpene_syn_C_2"/>
    <property type="match status" value="1"/>
</dbReference>
<organism evidence="3 4">
    <name type="scientific">Streptomyces olivaceoviridis</name>
    <name type="common">Streptomyces corchorusii</name>
    <dbReference type="NCBI Taxonomy" id="1921"/>
    <lineage>
        <taxon>Bacteria</taxon>
        <taxon>Bacillati</taxon>
        <taxon>Actinomycetota</taxon>
        <taxon>Actinomycetes</taxon>
        <taxon>Kitasatosporales</taxon>
        <taxon>Streptomycetaceae</taxon>
        <taxon>Streptomyces</taxon>
    </lineage>
</organism>
<dbReference type="PANTHER" id="PTHR35201">
    <property type="entry name" value="TERPENE SYNTHASE"/>
    <property type="match status" value="1"/>
</dbReference>
<reference evidence="3 4" key="1">
    <citation type="submission" date="2024-10" db="EMBL/GenBank/DDBJ databases">
        <title>The Natural Products Discovery Center: Release of the First 8490 Sequenced Strains for Exploring Actinobacteria Biosynthetic Diversity.</title>
        <authorList>
            <person name="Kalkreuter E."/>
            <person name="Kautsar S.A."/>
            <person name="Yang D."/>
            <person name="Bader C.D."/>
            <person name="Teijaro C.N."/>
            <person name="Fluegel L."/>
            <person name="Davis C.M."/>
            <person name="Simpson J.R."/>
            <person name="Lauterbach L."/>
            <person name="Steele A.D."/>
            <person name="Gui C."/>
            <person name="Meng S."/>
            <person name="Li G."/>
            <person name="Viehrig K."/>
            <person name="Ye F."/>
            <person name="Su P."/>
            <person name="Kiefer A.F."/>
            <person name="Nichols A."/>
            <person name="Cepeda A.J."/>
            <person name="Yan W."/>
            <person name="Fan B."/>
            <person name="Jiang Y."/>
            <person name="Adhikari A."/>
            <person name="Zheng C.-J."/>
            <person name="Schuster L."/>
            <person name="Cowan T.M."/>
            <person name="Smanski M.J."/>
            <person name="Chevrette M.G."/>
            <person name="De Carvalho L.P.S."/>
            <person name="Shen B."/>
        </authorList>
    </citation>
    <scope>NUCLEOTIDE SEQUENCE [LARGE SCALE GENOMIC DNA]</scope>
    <source>
        <strain evidence="3 4">NPDC020295</strain>
    </source>
</reference>
<gene>
    <name evidence="3" type="ORF">ACH49L_46390</name>
</gene>
<evidence type="ECO:0000256" key="2">
    <source>
        <dbReference type="RuleBase" id="RU366034"/>
    </source>
</evidence>
<sequence>MLVLLVGQRVAASQGRTVRRRPALVTDPTATEGRAKMTRNLPPLWCPLPPARHPDWVRLDHDAVDFVREQGLYDSDDQLWRLASTRVGDLVARVSPNGHHPVLQMVADFYLWLFAFDDAYCDEGALSNDPGGLCLETSRILRAAEVPMCTGSNRYADALANISRRLDSTATGVQHARWREALRSYFHFQSWEAEYRRRRETPPLEEYVVARLQSGAVKVCFTLLDIADGYELPADEFETPLMRALIETACAVIDWDNDIASYTKEAQRGHDTINLRDIFVQEYELDGDGALSEALRMRDHVLARFLQLSAVYTGTSEYTRRYIRSLGHWIRGNLDWQNSTKRYGTTHPIVGQRTLPVTGPLRIESIAWWWDDALTR</sequence>
<dbReference type="SFLD" id="SFLDS00005">
    <property type="entry name" value="Isoprenoid_Synthase_Type_I"/>
    <property type="match status" value="1"/>
</dbReference>
<dbReference type="RefSeq" id="WP_159061821.1">
    <property type="nucleotide sequence ID" value="NZ_JBIRUT010000046.1"/>
</dbReference>
<dbReference type="PANTHER" id="PTHR35201:SF4">
    <property type="entry name" value="BETA-PINACENE SYNTHASE-RELATED"/>
    <property type="match status" value="1"/>
</dbReference>
<accession>A0ABW7VPX1</accession>
<dbReference type="InterPro" id="IPR034686">
    <property type="entry name" value="Terpene_cyclase-like_2"/>
</dbReference>
<comment type="caution">
    <text evidence="3">The sequence shown here is derived from an EMBL/GenBank/DDBJ whole genome shotgun (WGS) entry which is preliminary data.</text>
</comment>
<proteinExistence type="inferred from homology"/>
<dbReference type="Gene3D" id="1.10.600.10">
    <property type="entry name" value="Farnesyl Diphosphate Synthase"/>
    <property type="match status" value="1"/>
</dbReference>
<keyword evidence="4" id="KW-1185">Reference proteome</keyword>